<evidence type="ECO:0000313" key="1">
    <source>
        <dbReference type="EMBL" id="TQD82212.1"/>
    </source>
</evidence>
<dbReference type="Proteomes" id="UP000315295">
    <property type="component" value="Unassembled WGS sequence"/>
</dbReference>
<keyword evidence="2" id="KW-1185">Reference proteome</keyword>
<gene>
    <name evidence="1" type="ORF">C1H46_032230</name>
</gene>
<comment type="caution">
    <text evidence="1">The sequence shown here is derived from an EMBL/GenBank/DDBJ whole genome shotgun (WGS) entry which is preliminary data.</text>
</comment>
<accession>A0A540L7G1</accession>
<organism evidence="1 2">
    <name type="scientific">Malus baccata</name>
    <name type="common">Siberian crab apple</name>
    <name type="synonym">Pyrus baccata</name>
    <dbReference type="NCBI Taxonomy" id="106549"/>
    <lineage>
        <taxon>Eukaryota</taxon>
        <taxon>Viridiplantae</taxon>
        <taxon>Streptophyta</taxon>
        <taxon>Embryophyta</taxon>
        <taxon>Tracheophyta</taxon>
        <taxon>Spermatophyta</taxon>
        <taxon>Magnoliopsida</taxon>
        <taxon>eudicotyledons</taxon>
        <taxon>Gunneridae</taxon>
        <taxon>Pentapetalae</taxon>
        <taxon>rosids</taxon>
        <taxon>fabids</taxon>
        <taxon>Rosales</taxon>
        <taxon>Rosaceae</taxon>
        <taxon>Amygdaloideae</taxon>
        <taxon>Maleae</taxon>
        <taxon>Malus</taxon>
    </lineage>
</organism>
<protein>
    <submittedName>
        <fullName evidence="1">Uncharacterized protein</fullName>
    </submittedName>
</protein>
<dbReference type="AlphaFoldDB" id="A0A540L7G1"/>
<evidence type="ECO:0000313" key="2">
    <source>
        <dbReference type="Proteomes" id="UP000315295"/>
    </source>
</evidence>
<proteinExistence type="predicted"/>
<dbReference type="EMBL" id="VIEB01000732">
    <property type="protein sequence ID" value="TQD82212.1"/>
    <property type="molecule type" value="Genomic_DNA"/>
</dbReference>
<reference evidence="1 2" key="1">
    <citation type="journal article" date="2019" name="G3 (Bethesda)">
        <title>Sequencing of a Wild Apple (Malus baccata) Genome Unravels the Differences Between Cultivated and Wild Apple Species Regarding Disease Resistance and Cold Tolerance.</title>
        <authorList>
            <person name="Chen X."/>
        </authorList>
    </citation>
    <scope>NUCLEOTIDE SEQUENCE [LARGE SCALE GENOMIC DNA]</scope>
    <source>
        <strain evidence="2">cv. Shandingzi</strain>
        <tissue evidence="1">Leaves</tissue>
    </source>
</reference>
<sequence length="84" mass="9016">MADLAAISTSLLENNEDAAHFQAAKDVKAYCTCCHASRTAAGGTRVRGGKAFKGFEPVFVNTVKVEGFEFGISWLDGVEKVFMP</sequence>
<name>A0A540L7G1_MALBA</name>